<organism evidence="1 2">
    <name type="scientific">Sphaerisporangium melleum</name>
    <dbReference type="NCBI Taxonomy" id="321316"/>
    <lineage>
        <taxon>Bacteria</taxon>
        <taxon>Bacillati</taxon>
        <taxon>Actinomycetota</taxon>
        <taxon>Actinomycetes</taxon>
        <taxon>Streptosporangiales</taxon>
        <taxon>Streptosporangiaceae</taxon>
        <taxon>Sphaerisporangium</taxon>
    </lineage>
</organism>
<sequence length="86" mass="9541">MGDDIYPTATAKAAALLHSLLRVEALGERNRTFAWIVAMRYLRVNGLELPKLDPATAIEMLDATRRGETGVRDLSAWLTKATRDTL</sequence>
<proteinExistence type="predicted"/>
<protein>
    <recommendedName>
        <fullName evidence="3">Fido domain-containing protein</fullName>
    </recommendedName>
</protein>
<evidence type="ECO:0008006" key="3">
    <source>
        <dbReference type="Google" id="ProtNLM"/>
    </source>
</evidence>
<accession>A0A917R994</accession>
<reference evidence="1" key="1">
    <citation type="journal article" date="2014" name="Int. J. Syst. Evol. Microbiol.">
        <title>Complete genome sequence of Corynebacterium casei LMG S-19264T (=DSM 44701T), isolated from a smear-ripened cheese.</title>
        <authorList>
            <consortium name="US DOE Joint Genome Institute (JGI-PGF)"/>
            <person name="Walter F."/>
            <person name="Albersmeier A."/>
            <person name="Kalinowski J."/>
            <person name="Ruckert C."/>
        </authorList>
    </citation>
    <scope>NUCLEOTIDE SEQUENCE</scope>
    <source>
        <strain evidence="1">JCM 13064</strain>
    </source>
</reference>
<dbReference type="Gene3D" id="1.20.120.1870">
    <property type="entry name" value="Fic/DOC protein, Fido domain"/>
    <property type="match status" value="1"/>
</dbReference>
<dbReference type="InterPro" id="IPR053737">
    <property type="entry name" value="Type_II_TA_Toxin"/>
</dbReference>
<dbReference type="EMBL" id="BMNT01000023">
    <property type="protein sequence ID" value="GGK95753.1"/>
    <property type="molecule type" value="Genomic_DNA"/>
</dbReference>
<comment type="caution">
    <text evidence="1">The sequence shown here is derived from an EMBL/GenBank/DDBJ whole genome shotgun (WGS) entry which is preliminary data.</text>
</comment>
<dbReference type="AlphaFoldDB" id="A0A917R994"/>
<dbReference type="Proteomes" id="UP000645217">
    <property type="component" value="Unassembled WGS sequence"/>
</dbReference>
<evidence type="ECO:0000313" key="2">
    <source>
        <dbReference type="Proteomes" id="UP000645217"/>
    </source>
</evidence>
<dbReference type="RefSeq" id="WP_189164791.1">
    <property type="nucleotide sequence ID" value="NZ_BMNT01000023.1"/>
</dbReference>
<reference evidence="1" key="2">
    <citation type="submission" date="2020-09" db="EMBL/GenBank/DDBJ databases">
        <authorList>
            <person name="Sun Q."/>
            <person name="Ohkuma M."/>
        </authorList>
    </citation>
    <scope>NUCLEOTIDE SEQUENCE</scope>
    <source>
        <strain evidence="1">JCM 13064</strain>
    </source>
</reference>
<evidence type="ECO:0000313" key="1">
    <source>
        <dbReference type="EMBL" id="GGK95753.1"/>
    </source>
</evidence>
<keyword evidence="2" id="KW-1185">Reference proteome</keyword>
<gene>
    <name evidence="1" type="ORF">GCM10007964_42610</name>
</gene>
<name>A0A917R994_9ACTN</name>